<keyword evidence="8" id="KW-0720">Serine protease</keyword>
<keyword evidence="5" id="KW-0677">Repeat</keyword>
<proteinExistence type="inferred from homology"/>
<protein>
    <submittedName>
        <fullName evidence="12">Serine protease MucD/AlgY associated with sigma factor RpoE</fullName>
    </submittedName>
</protein>
<organism evidence="12 13">
    <name type="scientific">Brevundimonas abyssalis TAR-001</name>
    <dbReference type="NCBI Taxonomy" id="1391729"/>
    <lineage>
        <taxon>Bacteria</taxon>
        <taxon>Pseudomonadati</taxon>
        <taxon>Pseudomonadota</taxon>
        <taxon>Alphaproteobacteria</taxon>
        <taxon>Caulobacterales</taxon>
        <taxon>Caulobacteraceae</taxon>
        <taxon>Brevundimonas</taxon>
    </lineage>
</organism>
<dbReference type="GO" id="GO:0006508">
    <property type="term" value="P:proteolysis"/>
    <property type="evidence" value="ECO:0007669"/>
    <property type="project" value="UniProtKB-KW"/>
</dbReference>
<gene>
    <name evidence="12" type="ORF">MBEBAB_1316</name>
</gene>
<dbReference type="Gene3D" id="2.40.10.120">
    <property type="match status" value="1"/>
</dbReference>
<accession>A0A8E0KJU0</accession>
<evidence type="ECO:0000259" key="11">
    <source>
        <dbReference type="PROSITE" id="PS50106"/>
    </source>
</evidence>
<dbReference type="InterPro" id="IPR011782">
    <property type="entry name" value="Pept_S1C_Do"/>
</dbReference>
<feature type="domain" description="PDZ" evidence="11">
    <location>
        <begin position="312"/>
        <end position="377"/>
    </location>
</feature>
<keyword evidence="6" id="KW-0574">Periplasm</keyword>
<evidence type="ECO:0000256" key="5">
    <source>
        <dbReference type="ARBA" id="ARBA00022737"/>
    </source>
</evidence>
<evidence type="ECO:0000256" key="1">
    <source>
        <dbReference type="ARBA" id="ARBA00004418"/>
    </source>
</evidence>
<evidence type="ECO:0000313" key="12">
    <source>
        <dbReference type="EMBL" id="GAD59066.1"/>
    </source>
</evidence>
<dbReference type="Pfam" id="PF13365">
    <property type="entry name" value="Trypsin_2"/>
    <property type="match status" value="1"/>
</dbReference>
<feature type="active site" description="Charge relay system" evidence="9">
    <location>
        <position position="135"/>
    </location>
</feature>
<evidence type="ECO:0000256" key="9">
    <source>
        <dbReference type="PIRSR" id="PIRSR611782-1"/>
    </source>
</evidence>
<dbReference type="GO" id="GO:0042597">
    <property type="term" value="C:periplasmic space"/>
    <property type="evidence" value="ECO:0007669"/>
    <property type="project" value="UniProtKB-SubCell"/>
</dbReference>
<feature type="binding site" evidence="10">
    <location>
        <position position="165"/>
    </location>
    <ligand>
        <name>substrate</name>
    </ligand>
</feature>
<keyword evidence="7" id="KW-0378">Hydrolase</keyword>
<dbReference type="PANTHER" id="PTHR22939:SF129">
    <property type="entry name" value="SERINE PROTEASE HTRA2, MITOCHONDRIAL"/>
    <property type="match status" value="1"/>
</dbReference>
<dbReference type="Gene3D" id="2.30.42.10">
    <property type="match status" value="2"/>
</dbReference>
<feature type="binding site" evidence="10">
    <location>
        <position position="135"/>
    </location>
    <ligand>
        <name>substrate</name>
    </ligand>
</feature>
<dbReference type="GO" id="GO:0004252">
    <property type="term" value="F:serine-type endopeptidase activity"/>
    <property type="evidence" value="ECO:0007669"/>
    <property type="project" value="InterPro"/>
</dbReference>
<dbReference type="NCBIfam" id="TIGR02037">
    <property type="entry name" value="degP_htrA_DO"/>
    <property type="match status" value="1"/>
</dbReference>
<dbReference type="AlphaFoldDB" id="A0A8E0KJU0"/>
<dbReference type="PROSITE" id="PS50106">
    <property type="entry name" value="PDZ"/>
    <property type="match status" value="1"/>
</dbReference>
<dbReference type="Pfam" id="PF13180">
    <property type="entry name" value="PDZ_2"/>
    <property type="match status" value="1"/>
</dbReference>
<keyword evidence="4" id="KW-0732">Signal</keyword>
<evidence type="ECO:0000256" key="7">
    <source>
        <dbReference type="ARBA" id="ARBA00022801"/>
    </source>
</evidence>
<dbReference type="PRINTS" id="PR00834">
    <property type="entry name" value="PROTEASES2C"/>
</dbReference>
<comment type="caution">
    <text evidence="12">The sequence shown here is derived from an EMBL/GenBank/DDBJ whole genome shotgun (WGS) entry which is preliminary data.</text>
</comment>
<reference evidence="13" key="1">
    <citation type="journal article" date="2013" name="Genome Announc.">
        <title>Draft Genome Sequence of the Dimorphic Prosthecate Bacterium Brevundimonas abyssalis TAR-001T.</title>
        <authorList>
            <person name="Tsubouchi T."/>
            <person name="Nishi S."/>
            <person name="Usui K."/>
            <person name="Shimane Y."/>
            <person name="Takaki Y."/>
            <person name="Maruyama T."/>
            <person name="Hatada Y."/>
        </authorList>
    </citation>
    <scope>NUCLEOTIDE SEQUENCE [LARGE SCALE GENOMIC DNA]</scope>
    <source>
        <strain evidence="13">TAR-001</strain>
    </source>
</reference>
<evidence type="ECO:0000256" key="10">
    <source>
        <dbReference type="PIRSR" id="PIRSR611782-2"/>
    </source>
</evidence>
<evidence type="ECO:0000256" key="2">
    <source>
        <dbReference type="ARBA" id="ARBA00010541"/>
    </source>
</evidence>
<name>A0A8E0KJU0_9CAUL</name>
<dbReference type="Proteomes" id="UP000016569">
    <property type="component" value="Unassembled WGS sequence"/>
</dbReference>
<comment type="similarity">
    <text evidence="2">Belongs to the peptidase S1C family.</text>
</comment>
<feature type="active site" description="Charge relay system" evidence="9">
    <location>
        <position position="165"/>
    </location>
</feature>
<dbReference type="SMART" id="SM00228">
    <property type="entry name" value="PDZ"/>
    <property type="match status" value="2"/>
</dbReference>
<dbReference type="InterPro" id="IPR036034">
    <property type="entry name" value="PDZ_sf"/>
</dbReference>
<dbReference type="InterPro" id="IPR041489">
    <property type="entry name" value="PDZ_6"/>
</dbReference>
<dbReference type="InterPro" id="IPR001940">
    <property type="entry name" value="Peptidase_S1C"/>
</dbReference>
<dbReference type="SUPFAM" id="SSF50494">
    <property type="entry name" value="Trypsin-like serine proteases"/>
    <property type="match status" value="1"/>
</dbReference>
<dbReference type="InterPro" id="IPR009003">
    <property type="entry name" value="Peptidase_S1_PA"/>
</dbReference>
<evidence type="ECO:0000256" key="6">
    <source>
        <dbReference type="ARBA" id="ARBA00022764"/>
    </source>
</evidence>
<dbReference type="Pfam" id="PF17820">
    <property type="entry name" value="PDZ_6"/>
    <property type="match status" value="1"/>
</dbReference>
<evidence type="ECO:0000313" key="13">
    <source>
        <dbReference type="Proteomes" id="UP000016569"/>
    </source>
</evidence>
<dbReference type="PANTHER" id="PTHR22939">
    <property type="entry name" value="SERINE PROTEASE FAMILY S1C HTRA-RELATED"/>
    <property type="match status" value="1"/>
</dbReference>
<dbReference type="SUPFAM" id="SSF50156">
    <property type="entry name" value="PDZ domain-like"/>
    <property type="match status" value="2"/>
</dbReference>
<evidence type="ECO:0000256" key="4">
    <source>
        <dbReference type="ARBA" id="ARBA00022729"/>
    </source>
</evidence>
<evidence type="ECO:0000256" key="3">
    <source>
        <dbReference type="ARBA" id="ARBA00022670"/>
    </source>
</evidence>
<dbReference type="EMBL" id="BATC01000017">
    <property type="protein sequence ID" value="GAD59066.1"/>
    <property type="molecule type" value="Genomic_DNA"/>
</dbReference>
<feature type="binding site" evidence="10">
    <location>
        <begin position="239"/>
        <end position="241"/>
    </location>
    <ligand>
        <name>substrate</name>
    </ligand>
</feature>
<evidence type="ECO:0000256" key="8">
    <source>
        <dbReference type="ARBA" id="ARBA00022825"/>
    </source>
</evidence>
<keyword evidence="13" id="KW-1185">Reference proteome</keyword>
<sequence length="495" mass="51156">MILSQIRGQLGIVTFRMNNSLIQTMKLSSAALAAVLVLAACGNADETAAQDGGFPEPNTFGSTERVVPGDAGAMRTSFAPVAAAASPAVVNIAAVSSRRTDPFFEMFTGRSRQQASSIGSGVIVRSDGVVVTNNHVIQGAQQITVTLADRREYRGEVLLADPQSDIAVLQLQDVEGGLPVLPIDDQEQHLVGDLVLAIGNPFGVGQTVTNGIISALNRTNTGISDAASFIQTDAAINPGNSGGALVDMDGDLIGINTAIFSRSGTSAGVGFAVPAQTVRQVLESALGGAEAVIRPWLGVRSEPVTAEIARSLGLPRPQGVLVTSLYPGGPGDRAGIREGDVITAVDGVEINDASGLNFRVGSRRPGERAQIAVLRDGGSQVVNATVQPLPGDRDPDQVLIERGLMAGATVAAYSPALADRIGGDAFAAGEGVIVTRLSGRGYAARAGFRPGDIVREINGREIGSVAELQQALAASARWEVTIERRGQRISGRFGA</sequence>
<feature type="active site" description="Charge relay system" evidence="9">
    <location>
        <position position="241"/>
    </location>
</feature>
<comment type="subcellular location">
    <subcellularLocation>
        <location evidence="1">Periplasm</location>
    </subcellularLocation>
</comment>
<keyword evidence="3 12" id="KW-0645">Protease</keyword>
<dbReference type="InterPro" id="IPR001478">
    <property type="entry name" value="PDZ"/>
</dbReference>